<accession>A0A5S4FI65</accession>
<protein>
    <recommendedName>
        <fullName evidence="3">WD40 repeat domain-containing protein</fullName>
    </recommendedName>
</protein>
<evidence type="ECO:0008006" key="3">
    <source>
        <dbReference type="Google" id="ProtNLM"/>
    </source>
</evidence>
<dbReference type="InterPro" id="IPR001680">
    <property type="entry name" value="WD40_rpt"/>
</dbReference>
<reference evidence="1 2" key="1">
    <citation type="submission" date="2019-05" db="EMBL/GenBank/DDBJ databases">
        <title>Draft genome sequence of Nonomuraea turkmeniaca DSM 43926.</title>
        <authorList>
            <person name="Saricaoglu S."/>
            <person name="Isik K."/>
        </authorList>
    </citation>
    <scope>NUCLEOTIDE SEQUENCE [LARGE SCALE GENOMIC DNA]</scope>
    <source>
        <strain evidence="1 2">DSM 43926</strain>
    </source>
</reference>
<comment type="caution">
    <text evidence="1">The sequence shown here is derived from an EMBL/GenBank/DDBJ whole genome shotgun (WGS) entry which is preliminary data.</text>
</comment>
<organism evidence="1 2">
    <name type="scientific">Nonomuraea turkmeniaca</name>
    <dbReference type="NCBI Taxonomy" id="103838"/>
    <lineage>
        <taxon>Bacteria</taxon>
        <taxon>Bacillati</taxon>
        <taxon>Actinomycetota</taxon>
        <taxon>Actinomycetes</taxon>
        <taxon>Streptosporangiales</taxon>
        <taxon>Streptosporangiaceae</taxon>
        <taxon>Nonomuraea</taxon>
    </lineage>
</organism>
<gene>
    <name evidence="1" type="ORF">ETD86_19375</name>
</gene>
<evidence type="ECO:0000313" key="2">
    <source>
        <dbReference type="Proteomes" id="UP000309128"/>
    </source>
</evidence>
<dbReference type="SUPFAM" id="SSF50969">
    <property type="entry name" value="YVTN repeat-like/Quinoprotein amine dehydrogenase"/>
    <property type="match status" value="1"/>
</dbReference>
<dbReference type="OrthoDB" id="4336591at2"/>
<evidence type="ECO:0000313" key="1">
    <source>
        <dbReference type="EMBL" id="TMR20009.1"/>
    </source>
</evidence>
<dbReference type="Proteomes" id="UP000309128">
    <property type="component" value="Unassembled WGS sequence"/>
</dbReference>
<dbReference type="InterPro" id="IPR011044">
    <property type="entry name" value="Quino_amine_DH_bsu"/>
</dbReference>
<sequence>MYGQGDRGAGRGGQLDGPFAFSPDGRQVAFAGPDRLTLWDGDIRTRIAQFSAVPVSEAAVLAWSSDGRTIASYEKGMRVQVWDVPSRQPLGIVFDGKQSLDEVGDGWMAFSADGTKLHTATVDGTVRVHDVNERHVAATVCARAGRTLTAAEWSRHLPGIEPFTLCRSAGPAARGSTSGSERRSGR</sequence>
<dbReference type="AlphaFoldDB" id="A0A5S4FI65"/>
<dbReference type="InterPro" id="IPR015943">
    <property type="entry name" value="WD40/YVTN_repeat-like_dom_sf"/>
</dbReference>
<dbReference type="InterPro" id="IPR011659">
    <property type="entry name" value="WD40"/>
</dbReference>
<dbReference type="Pfam" id="PF00400">
    <property type="entry name" value="WD40"/>
    <property type="match status" value="1"/>
</dbReference>
<dbReference type="EMBL" id="VCKY01000060">
    <property type="protein sequence ID" value="TMR20009.1"/>
    <property type="molecule type" value="Genomic_DNA"/>
</dbReference>
<dbReference type="Pfam" id="PF07676">
    <property type="entry name" value="PD40"/>
    <property type="match status" value="1"/>
</dbReference>
<keyword evidence="2" id="KW-1185">Reference proteome</keyword>
<proteinExistence type="predicted"/>
<dbReference type="Gene3D" id="2.130.10.10">
    <property type="entry name" value="YVTN repeat-like/Quinoprotein amine dehydrogenase"/>
    <property type="match status" value="1"/>
</dbReference>
<name>A0A5S4FI65_9ACTN</name>